<feature type="chain" id="PRO_5044873581" evidence="1">
    <location>
        <begin position="24"/>
        <end position="105"/>
    </location>
</feature>
<keyword evidence="1" id="KW-0732">Signal</keyword>
<keyword evidence="3" id="KW-1185">Reference proteome</keyword>
<proteinExistence type="predicted"/>
<gene>
    <name evidence="2" type="ORF">TKK_012304</name>
</gene>
<organism evidence="2 3">
    <name type="scientific">Trichogramma kaykai</name>
    <dbReference type="NCBI Taxonomy" id="54128"/>
    <lineage>
        <taxon>Eukaryota</taxon>
        <taxon>Metazoa</taxon>
        <taxon>Ecdysozoa</taxon>
        <taxon>Arthropoda</taxon>
        <taxon>Hexapoda</taxon>
        <taxon>Insecta</taxon>
        <taxon>Pterygota</taxon>
        <taxon>Neoptera</taxon>
        <taxon>Endopterygota</taxon>
        <taxon>Hymenoptera</taxon>
        <taxon>Apocrita</taxon>
        <taxon>Proctotrupomorpha</taxon>
        <taxon>Chalcidoidea</taxon>
        <taxon>Trichogrammatidae</taxon>
        <taxon>Trichogramma</taxon>
    </lineage>
</organism>
<feature type="signal peptide" evidence="1">
    <location>
        <begin position="1"/>
        <end position="23"/>
    </location>
</feature>
<dbReference type="EMBL" id="JBJJXI010000100">
    <property type="protein sequence ID" value="KAL3393026.1"/>
    <property type="molecule type" value="Genomic_DNA"/>
</dbReference>
<reference evidence="2 3" key="1">
    <citation type="journal article" date="2024" name="bioRxiv">
        <title>A reference genome for Trichogramma kaykai: A tiny desert-dwelling parasitoid wasp with competing sex-ratio distorters.</title>
        <authorList>
            <person name="Culotta J."/>
            <person name="Lindsey A.R."/>
        </authorList>
    </citation>
    <scope>NUCLEOTIDE SEQUENCE [LARGE SCALE GENOMIC DNA]</scope>
    <source>
        <strain evidence="2 3">KSX58</strain>
    </source>
</reference>
<dbReference type="AlphaFoldDB" id="A0ABD2WKA0"/>
<evidence type="ECO:0000313" key="3">
    <source>
        <dbReference type="Proteomes" id="UP001627154"/>
    </source>
</evidence>
<comment type="caution">
    <text evidence="2">The sequence shown here is derived from an EMBL/GenBank/DDBJ whole genome shotgun (WGS) entry which is preliminary data.</text>
</comment>
<sequence length="105" mass="11884">MKNIATALLLAAVLLQRALPNAAHVDHYDRLAIDYSICMHSCAYVGNRCVESTGQNLPVHLHGWRGMLCYLFYFQCLTRCNDMLPEQARPELDLFGAFNFFASNT</sequence>
<accession>A0ABD2WKA0</accession>
<dbReference type="Proteomes" id="UP001627154">
    <property type="component" value="Unassembled WGS sequence"/>
</dbReference>
<protein>
    <submittedName>
        <fullName evidence="2">Uncharacterized protein</fullName>
    </submittedName>
</protein>
<evidence type="ECO:0000256" key="1">
    <source>
        <dbReference type="SAM" id="SignalP"/>
    </source>
</evidence>
<evidence type="ECO:0000313" key="2">
    <source>
        <dbReference type="EMBL" id="KAL3393026.1"/>
    </source>
</evidence>
<name>A0ABD2WKA0_9HYME</name>